<dbReference type="KEGG" id="bpg:Bathy07g01540"/>
<dbReference type="EMBL" id="FO082272">
    <property type="protein sequence ID" value="CCO65941.1"/>
    <property type="molecule type" value="Genomic_DNA"/>
</dbReference>
<keyword evidence="2" id="KW-1185">Reference proteome</keyword>
<dbReference type="AlphaFoldDB" id="K8FE52"/>
<organism evidence="1 2">
    <name type="scientific">Bathycoccus prasinos</name>
    <dbReference type="NCBI Taxonomy" id="41875"/>
    <lineage>
        <taxon>Eukaryota</taxon>
        <taxon>Viridiplantae</taxon>
        <taxon>Chlorophyta</taxon>
        <taxon>Mamiellophyceae</taxon>
        <taxon>Mamiellales</taxon>
        <taxon>Bathycoccaceae</taxon>
        <taxon>Bathycoccus</taxon>
    </lineage>
</organism>
<reference evidence="1 2" key="1">
    <citation type="submission" date="2011-10" db="EMBL/GenBank/DDBJ databases">
        <authorList>
            <person name="Genoscope - CEA"/>
        </authorList>
    </citation>
    <scope>NUCLEOTIDE SEQUENCE [LARGE SCALE GENOMIC DNA]</scope>
    <source>
        <strain evidence="1 2">RCC 1105</strain>
    </source>
</reference>
<gene>
    <name evidence="1" type="ORF">Bathy07g01540</name>
</gene>
<dbReference type="RefSeq" id="XP_007511853.1">
    <property type="nucleotide sequence ID" value="XM_007511791.1"/>
</dbReference>
<dbReference type="GeneID" id="19014644"/>
<proteinExistence type="predicted"/>
<evidence type="ECO:0000313" key="1">
    <source>
        <dbReference type="EMBL" id="CCO65941.1"/>
    </source>
</evidence>
<evidence type="ECO:0000313" key="2">
    <source>
        <dbReference type="Proteomes" id="UP000198341"/>
    </source>
</evidence>
<sequence length="150" mass="16633">MPTTTRRTSLLQRGALSAAKRFYTRGGSGGATTNKSIVSSSFAKNPDAAEAVPLLLFVSAGVFSGLSFLSRQIVNSPGFYANRTERQRGIDEPEKEKSMRGSNWYNHKVRRYFGERNKRKAPGEVFPTLNAKFAPVSQPYDEILGRKRNG</sequence>
<name>K8FE52_9CHLO</name>
<accession>K8FE52</accession>
<protein>
    <submittedName>
        <fullName evidence="1">Uncharacterized protein</fullName>
    </submittedName>
</protein>
<dbReference type="Proteomes" id="UP000198341">
    <property type="component" value="Chromosome 7"/>
</dbReference>